<keyword evidence="6" id="KW-0800">Toxin</keyword>
<organism evidence="8 9">
    <name type="scientific">Ornithinicoccus hortensis</name>
    <dbReference type="NCBI Taxonomy" id="82346"/>
    <lineage>
        <taxon>Bacteria</taxon>
        <taxon>Bacillati</taxon>
        <taxon>Actinomycetota</taxon>
        <taxon>Actinomycetes</taxon>
        <taxon>Micrococcales</taxon>
        <taxon>Intrasporangiaceae</taxon>
        <taxon>Ornithinicoccus</taxon>
    </lineage>
</organism>
<keyword evidence="5 6" id="KW-0460">Magnesium</keyword>
<dbReference type="Pfam" id="PF01850">
    <property type="entry name" value="PIN"/>
    <property type="match status" value="1"/>
</dbReference>
<accession>A0A542YP11</accession>
<keyword evidence="2 6" id="KW-0540">Nuclease</keyword>
<dbReference type="Proteomes" id="UP000319516">
    <property type="component" value="Unassembled WGS sequence"/>
</dbReference>
<dbReference type="InterPro" id="IPR029060">
    <property type="entry name" value="PIN-like_dom_sf"/>
</dbReference>
<comment type="function">
    <text evidence="6">Toxic component of a toxin-antitoxin (TA) system. An RNase.</text>
</comment>
<feature type="binding site" evidence="6">
    <location>
        <position position="96"/>
    </location>
    <ligand>
        <name>Mg(2+)</name>
        <dbReference type="ChEBI" id="CHEBI:18420"/>
    </ligand>
</feature>
<dbReference type="InterPro" id="IPR022907">
    <property type="entry name" value="VapC_family"/>
</dbReference>
<keyword evidence="4 6" id="KW-0378">Hydrolase</keyword>
<gene>
    <name evidence="6" type="primary">vapC</name>
    <name evidence="8" type="ORF">FB467_0871</name>
</gene>
<dbReference type="CDD" id="cd09873">
    <property type="entry name" value="PIN_Pae0151-like"/>
    <property type="match status" value="1"/>
</dbReference>
<feature type="binding site" evidence="6">
    <location>
        <position position="5"/>
    </location>
    <ligand>
        <name>Mg(2+)</name>
        <dbReference type="ChEBI" id="CHEBI:18420"/>
    </ligand>
</feature>
<evidence type="ECO:0000256" key="6">
    <source>
        <dbReference type="HAMAP-Rule" id="MF_00265"/>
    </source>
</evidence>
<dbReference type="OrthoDB" id="4377304at2"/>
<name>A0A542YP11_9MICO</name>
<dbReference type="EC" id="3.1.-.-" evidence="6"/>
<keyword evidence="9" id="KW-1185">Reference proteome</keyword>
<feature type="domain" description="PIN" evidence="7">
    <location>
        <begin position="2"/>
        <end position="121"/>
    </location>
</feature>
<dbReference type="InterPro" id="IPR051619">
    <property type="entry name" value="TypeII_TA_RNase_PINc/VapC"/>
</dbReference>
<dbReference type="GO" id="GO:0004540">
    <property type="term" value="F:RNA nuclease activity"/>
    <property type="evidence" value="ECO:0007669"/>
    <property type="project" value="InterPro"/>
</dbReference>
<keyword evidence="3 6" id="KW-0479">Metal-binding</keyword>
<dbReference type="RefSeq" id="WP_141783996.1">
    <property type="nucleotide sequence ID" value="NZ_BAAAIK010000003.1"/>
</dbReference>
<proteinExistence type="inferred from homology"/>
<dbReference type="AlphaFoldDB" id="A0A542YP11"/>
<evidence type="ECO:0000256" key="5">
    <source>
        <dbReference type="ARBA" id="ARBA00022842"/>
    </source>
</evidence>
<dbReference type="EMBL" id="VFOP01000001">
    <property type="protein sequence ID" value="TQL49779.1"/>
    <property type="molecule type" value="Genomic_DNA"/>
</dbReference>
<dbReference type="GO" id="GO:0000287">
    <property type="term" value="F:magnesium ion binding"/>
    <property type="evidence" value="ECO:0007669"/>
    <property type="project" value="UniProtKB-UniRule"/>
</dbReference>
<evidence type="ECO:0000259" key="7">
    <source>
        <dbReference type="Pfam" id="PF01850"/>
    </source>
</evidence>
<dbReference type="InterPro" id="IPR044153">
    <property type="entry name" value="PIN_Pae0151-like"/>
</dbReference>
<evidence type="ECO:0000256" key="3">
    <source>
        <dbReference type="ARBA" id="ARBA00022723"/>
    </source>
</evidence>
<evidence type="ECO:0000313" key="9">
    <source>
        <dbReference type="Proteomes" id="UP000319516"/>
    </source>
</evidence>
<dbReference type="PANTHER" id="PTHR35901">
    <property type="entry name" value="RIBONUCLEASE VAPC3"/>
    <property type="match status" value="1"/>
</dbReference>
<protein>
    <recommendedName>
        <fullName evidence="6">Ribonuclease VapC</fullName>
        <shortName evidence="6">RNase VapC</shortName>
        <ecNumber evidence="6">3.1.-.-</ecNumber>
    </recommendedName>
    <alternativeName>
        <fullName evidence="6">Toxin VapC</fullName>
    </alternativeName>
</protein>
<evidence type="ECO:0000256" key="4">
    <source>
        <dbReference type="ARBA" id="ARBA00022801"/>
    </source>
</evidence>
<dbReference type="HAMAP" id="MF_00265">
    <property type="entry name" value="VapC_Nob1"/>
    <property type="match status" value="1"/>
</dbReference>
<evidence type="ECO:0000313" key="8">
    <source>
        <dbReference type="EMBL" id="TQL49779.1"/>
    </source>
</evidence>
<dbReference type="PANTHER" id="PTHR35901:SF1">
    <property type="entry name" value="EXONUCLEASE VAPC9"/>
    <property type="match status" value="1"/>
</dbReference>
<dbReference type="InterPro" id="IPR002716">
    <property type="entry name" value="PIN_dom"/>
</dbReference>
<dbReference type="Gene3D" id="3.40.50.1010">
    <property type="entry name" value="5'-nuclease"/>
    <property type="match status" value="1"/>
</dbReference>
<dbReference type="GO" id="GO:0016787">
    <property type="term" value="F:hydrolase activity"/>
    <property type="evidence" value="ECO:0007669"/>
    <property type="project" value="UniProtKB-KW"/>
</dbReference>
<dbReference type="SUPFAM" id="SSF88723">
    <property type="entry name" value="PIN domain-like"/>
    <property type="match status" value="1"/>
</dbReference>
<comment type="cofactor">
    <cofactor evidence="6">
        <name>Mg(2+)</name>
        <dbReference type="ChEBI" id="CHEBI:18420"/>
    </cofactor>
</comment>
<dbReference type="GO" id="GO:0090729">
    <property type="term" value="F:toxin activity"/>
    <property type="evidence" value="ECO:0007669"/>
    <property type="project" value="UniProtKB-KW"/>
</dbReference>
<comment type="similarity">
    <text evidence="6">Belongs to the PINc/VapC protein family.</text>
</comment>
<evidence type="ECO:0000256" key="1">
    <source>
        <dbReference type="ARBA" id="ARBA00022649"/>
    </source>
</evidence>
<evidence type="ECO:0000256" key="2">
    <source>
        <dbReference type="ARBA" id="ARBA00022722"/>
    </source>
</evidence>
<reference evidence="8 9" key="1">
    <citation type="submission" date="2019-06" db="EMBL/GenBank/DDBJ databases">
        <title>Sequencing the genomes of 1000 actinobacteria strains.</title>
        <authorList>
            <person name="Klenk H.-P."/>
        </authorList>
    </citation>
    <scope>NUCLEOTIDE SEQUENCE [LARGE SCALE GENOMIC DNA]</scope>
    <source>
        <strain evidence="8 9">DSM 12335</strain>
    </source>
</reference>
<keyword evidence="1 6" id="KW-1277">Toxin-antitoxin system</keyword>
<comment type="caution">
    <text evidence="8">The sequence shown here is derived from an EMBL/GenBank/DDBJ whole genome shotgun (WGS) entry which is preliminary data.</text>
</comment>
<sequence length="136" mass="14743">MIVTDASVLVNALAGSASEVRATRQSLARDPHWVAPNHWMAEAFHALRGLALGGRLSREDAEEAITVLPTLRVTTVPIDGLLRHMWRLRDTLSGYDAAYVVLAQAQDATLLTADGRLARAAAGHCRVRLTRPPSRA</sequence>